<dbReference type="AlphaFoldDB" id="A0A0F6RKB6"/>
<reference evidence="1 2" key="1">
    <citation type="journal article" date="2015" name="Genome Announc.">
        <title>Complete Genome Sequence of Microcystis aeruginosa NIES-2549, a Bloom-Forming Cyanobacterium from Lake Kasumigaura, Japan.</title>
        <authorList>
            <person name="Yamaguchi H."/>
            <person name="Suzuki S."/>
            <person name="Tanabe Y."/>
            <person name="Osana Y."/>
            <person name="Shimura Y."/>
            <person name="Ishida K."/>
            <person name="Kawachi M."/>
        </authorList>
    </citation>
    <scope>NUCLEOTIDE SEQUENCE [LARGE SCALE GENOMIC DNA]</scope>
    <source>
        <strain evidence="1 2">NIES-2549</strain>
    </source>
</reference>
<evidence type="ECO:0000313" key="1">
    <source>
        <dbReference type="EMBL" id="AKE63700.1"/>
    </source>
</evidence>
<accession>A0A0F6RKB6</accession>
<dbReference type="HOGENOM" id="CLU_3292385_0_0_3"/>
<name>A0A0F6RKB6_MICAE</name>
<dbReference type="EMBL" id="CP011304">
    <property type="protein sequence ID" value="AKE63700.1"/>
    <property type="molecule type" value="Genomic_DNA"/>
</dbReference>
<evidence type="ECO:0000313" key="2">
    <source>
        <dbReference type="Proteomes" id="UP000034103"/>
    </source>
</evidence>
<dbReference type="Proteomes" id="UP000034103">
    <property type="component" value="Chromosome"/>
</dbReference>
<gene>
    <name evidence="1" type="ORF">MYAER_1344</name>
</gene>
<proteinExistence type="predicted"/>
<organism evidence="1 2">
    <name type="scientific">Microcystis aeruginosa NIES-2549</name>
    <dbReference type="NCBI Taxonomy" id="1641812"/>
    <lineage>
        <taxon>Bacteria</taxon>
        <taxon>Bacillati</taxon>
        <taxon>Cyanobacteriota</taxon>
        <taxon>Cyanophyceae</taxon>
        <taxon>Oscillatoriophycideae</taxon>
        <taxon>Chroococcales</taxon>
        <taxon>Microcystaceae</taxon>
        <taxon>Microcystis</taxon>
    </lineage>
</organism>
<sequence length="40" mass="4697">MHYRDNEGTDKGGYRLKTEYSSDSRSHYSCIGAAQRLWEK</sequence>
<dbReference type="PATRIC" id="fig|1641812.3.peg.1388"/>
<protein>
    <submittedName>
        <fullName evidence="1">Uncharacterized protein</fullName>
    </submittedName>
</protein>